<dbReference type="Proteomes" id="UP000215134">
    <property type="component" value="Chromosome 1"/>
</dbReference>
<name>A0A240BHA8_SERFI</name>
<dbReference type="InterPro" id="IPR045664">
    <property type="entry name" value="DUF6387"/>
</dbReference>
<organism evidence="1 2">
    <name type="scientific">Serratia ficaria</name>
    <dbReference type="NCBI Taxonomy" id="61651"/>
    <lineage>
        <taxon>Bacteria</taxon>
        <taxon>Pseudomonadati</taxon>
        <taxon>Pseudomonadota</taxon>
        <taxon>Gammaproteobacteria</taxon>
        <taxon>Enterobacterales</taxon>
        <taxon>Yersiniaceae</taxon>
        <taxon>Serratia</taxon>
    </lineage>
</organism>
<gene>
    <name evidence="1" type="ORF">SAMEA4384070_01201</name>
</gene>
<dbReference type="Pfam" id="PF19924">
    <property type="entry name" value="DUF6387"/>
    <property type="match status" value="1"/>
</dbReference>
<dbReference type="GeneID" id="75026376"/>
<evidence type="ECO:0000313" key="2">
    <source>
        <dbReference type="Proteomes" id="UP000215134"/>
    </source>
</evidence>
<dbReference type="EMBL" id="LT906479">
    <property type="protein sequence ID" value="SNV95257.1"/>
    <property type="molecule type" value="Genomic_DNA"/>
</dbReference>
<sequence length="355" mass="41254">MKSELRSTEELDLEIERVCKNITESYDFFDYIRGFDFGVKDVLKNIDVIRYDEITKDFDGIQFYVAFKKRIEILASIEYAKRLDSESYEMYLSDFTDDEILDDVTSYPVPEEDFYDGIKDDVRRELMDTSIFLEKIFYGDAVKITSDDLKYANDWRAKTTINAIDMSRIAFLNRYGGFMGGMDNKEYNEVIGDVLKENASIETVKKAREIPFGYGWEEGGIGKSTIWAEIDLSAPDEILFEGFKNWIGHAREMHGNVFDKKVSKGKVKSNFKPSLIKRWKVLRVLAYFDMKILSSFFHQSPTLKQYGDALYFDEYDVDTTEKVRKTLIPIVQDVVDGDCLDNLMQKVIAEDKIPK</sequence>
<dbReference type="OrthoDB" id="6506881at2"/>
<evidence type="ECO:0000313" key="1">
    <source>
        <dbReference type="EMBL" id="SNV95257.1"/>
    </source>
</evidence>
<dbReference type="AlphaFoldDB" id="A0A240BHA8"/>
<keyword evidence="2" id="KW-1185">Reference proteome</keyword>
<dbReference type="KEGG" id="sfj:SAMEA4384070_1201"/>
<reference evidence="1 2" key="1">
    <citation type="submission" date="2017-06" db="EMBL/GenBank/DDBJ databases">
        <authorList>
            <consortium name="Pathogen Informatics"/>
        </authorList>
    </citation>
    <scope>NUCLEOTIDE SEQUENCE [LARGE SCALE GENOMIC DNA]</scope>
    <source>
        <strain evidence="1 2">NCTC12148</strain>
    </source>
</reference>
<protein>
    <submittedName>
        <fullName evidence="1">Uncharacterized protein</fullName>
    </submittedName>
</protein>
<proteinExistence type="predicted"/>
<accession>A0A240BHA8</accession>
<dbReference type="RefSeq" id="WP_095096112.1">
    <property type="nucleotide sequence ID" value="NZ_CAMIQD010000001.1"/>
</dbReference>